<dbReference type="Gene3D" id="3.40.30.10">
    <property type="entry name" value="Glutaredoxin"/>
    <property type="match status" value="1"/>
</dbReference>
<protein>
    <submittedName>
        <fullName evidence="2">Glutathione S-transferase</fullName>
    </submittedName>
</protein>
<dbReference type="PANTHER" id="PTHR43968">
    <property type="match status" value="1"/>
</dbReference>
<evidence type="ECO:0000313" key="2">
    <source>
        <dbReference type="EMBL" id="MFC0410179.1"/>
    </source>
</evidence>
<dbReference type="Gene3D" id="1.20.1050.10">
    <property type="match status" value="1"/>
</dbReference>
<dbReference type="InterPro" id="IPR050983">
    <property type="entry name" value="GST_Omega/HSP26"/>
</dbReference>
<accession>A0ABV6JWT0</accession>
<evidence type="ECO:0000313" key="3">
    <source>
        <dbReference type="Proteomes" id="UP001589865"/>
    </source>
</evidence>
<keyword evidence="3" id="KW-1185">Reference proteome</keyword>
<evidence type="ECO:0000259" key="1">
    <source>
        <dbReference type="PROSITE" id="PS50404"/>
    </source>
</evidence>
<sequence>MKLLYSPASPYARKVVIVARETGLDREMEIVAAGAHPVDRNAAVGAVNPLGKIPALTLADGTVLYDSRVICEALNNMAGADLFPSVGPDRWRALVEQALGDGLLDAALLLRYETVVREEAQRHAGWVAGQTAKITEALHDMERRAAGFGTRWDIGTITIACALGYLDLRFAEMRWRDNHPVLAAWFEALSARPSFAATAPKG</sequence>
<organism evidence="2 3">
    <name type="scientific">Roseomonas elaeocarpi</name>
    <dbReference type="NCBI Taxonomy" id="907779"/>
    <lineage>
        <taxon>Bacteria</taxon>
        <taxon>Pseudomonadati</taxon>
        <taxon>Pseudomonadota</taxon>
        <taxon>Alphaproteobacteria</taxon>
        <taxon>Acetobacterales</taxon>
        <taxon>Roseomonadaceae</taxon>
        <taxon>Roseomonas</taxon>
    </lineage>
</organism>
<dbReference type="CDD" id="cd03205">
    <property type="entry name" value="GST_C_6"/>
    <property type="match status" value="1"/>
</dbReference>
<feature type="domain" description="GST N-terminal" evidence="1">
    <location>
        <begin position="1"/>
        <end position="82"/>
    </location>
</feature>
<dbReference type="SUPFAM" id="SSF47616">
    <property type="entry name" value="GST C-terminal domain-like"/>
    <property type="match status" value="1"/>
</dbReference>
<dbReference type="Proteomes" id="UP001589865">
    <property type="component" value="Unassembled WGS sequence"/>
</dbReference>
<dbReference type="Pfam" id="PF13410">
    <property type="entry name" value="GST_C_2"/>
    <property type="match status" value="1"/>
</dbReference>
<name>A0ABV6JWT0_9PROT</name>
<dbReference type="InterPro" id="IPR036282">
    <property type="entry name" value="Glutathione-S-Trfase_C_sf"/>
</dbReference>
<gene>
    <name evidence="2" type="ORF">ACFFGY_18145</name>
</gene>
<reference evidence="2 3" key="1">
    <citation type="submission" date="2024-09" db="EMBL/GenBank/DDBJ databases">
        <authorList>
            <person name="Sun Q."/>
            <person name="Mori K."/>
        </authorList>
    </citation>
    <scope>NUCLEOTIDE SEQUENCE [LARGE SCALE GENOMIC DNA]</scope>
    <source>
        <strain evidence="2 3">TBRC 5777</strain>
    </source>
</reference>
<dbReference type="SUPFAM" id="SSF52833">
    <property type="entry name" value="Thioredoxin-like"/>
    <property type="match status" value="1"/>
</dbReference>
<dbReference type="CDD" id="cd03049">
    <property type="entry name" value="GST_N_3"/>
    <property type="match status" value="1"/>
</dbReference>
<dbReference type="PROSITE" id="PS50404">
    <property type="entry name" value="GST_NTER"/>
    <property type="match status" value="1"/>
</dbReference>
<dbReference type="RefSeq" id="WP_377045931.1">
    <property type="nucleotide sequence ID" value="NZ_JBHLUN010000013.1"/>
</dbReference>
<dbReference type="Pfam" id="PF13409">
    <property type="entry name" value="GST_N_2"/>
    <property type="match status" value="1"/>
</dbReference>
<comment type="caution">
    <text evidence="2">The sequence shown here is derived from an EMBL/GenBank/DDBJ whole genome shotgun (WGS) entry which is preliminary data.</text>
</comment>
<dbReference type="InterPro" id="IPR036249">
    <property type="entry name" value="Thioredoxin-like_sf"/>
</dbReference>
<dbReference type="EMBL" id="JBHLUN010000013">
    <property type="protein sequence ID" value="MFC0410179.1"/>
    <property type="molecule type" value="Genomic_DNA"/>
</dbReference>
<dbReference type="PANTHER" id="PTHR43968:SF6">
    <property type="entry name" value="GLUTATHIONE S-TRANSFERASE OMEGA"/>
    <property type="match status" value="1"/>
</dbReference>
<dbReference type="InterPro" id="IPR004045">
    <property type="entry name" value="Glutathione_S-Trfase_N"/>
</dbReference>
<proteinExistence type="predicted"/>